<dbReference type="Pfam" id="PF04499">
    <property type="entry name" value="SAPS"/>
    <property type="match status" value="1"/>
</dbReference>
<keyword evidence="5" id="KW-1185">Reference proteome</keyword>
<feature type="compositionally biased region" description="Acidic residues" evidence="3">
    <location>
        <begin position="943"/>
        <end position="952"/>
    </location>
</feature>
<feature type="compositionally biased region" description="Polar residues" evidence="3">
    <location>
        <begin position="620"/>
        <end position="632"/>
    </location>
</feature>
<feature type="compositionally biased region" description="Polar residues" evidence="3">
    <location>
        <begin position="1026"/>
        <end position="1042"/>
    </location>
</feature>
<feature type="compositionally biased region" description="Basic and acidic residues" evidence="3">
    <location>
        <begin position="1180"/>
        <end position="1197"/>
    </location>
</feature>
<feature type="region of interest" description="Disordered" evidence="3">
    <location>
        <begin position="1019"/>
        <end position="1102"/>
    </location>
</feature>
<feature type="compositionally biased region" description="Acidic residues" evidence="3">
    <location>
        <begin position="1092"/>
        <end position="1101"/>
    </location>
</feature>
<dbReference type="GO" id="GO:0005634">
    <property type="term" value="C:nucleus"/>
    <property type="evidence" value="ECO:0007669"/>
    <property type="project" value="TreeGrafter"/>
</dbReference>
<reference evidence="4" key="1">
    <citation type="submission" date="2022-07" db="EMBL/GenBank/DDBJ databases">
        <title>Phylogenomic reconstructions and comparative analyses of Kickxellomycotina fungi.</title>
        <authorList>
            <person name="Reynolds N.K."/>
            <person name="Stajich J.E."/>
            <person name="Barry K."/>
            <person name="Grigoriev I.V."/>
            <person name="Crous P."/>
            <person name="Smith M.E."/>
        </authorList>
    </citation>
    <scope>NUCLEOTIDE SEQUENCE</scope>
    <source>
        <strain evidence="4">NBRC 100468</strain>
    </source>
</reference>
<dbReference type="GO" id="GO:0019903">
    <property type="term" value="F:protein phosphatase binding"/>
    <property type="evidence" value="ECO:0007669"/>
    <property type="project" value="InterPro"/>
</dbReference>
<feature type="compositionally biased region" description="Polar residues" evidence="3">
    <location>
        <begin position="1753"/>
        <end position="1762"/>
    </location>
</feature>
<evidence type="ECO:0000256" key="1">
    <source>
        <dbReference type="ARBA" id="ARBA00006180"/>
    </source>
</evidence>
<dbReference type="InterPro" id="IPR007587">
    <property type="entry name" value="SAPS"/>
</dbReference>
<dbReference type="OrthoDB" id="295029at2759"/>
<feature type="compositionally biased region" description="Acidic residues" evidence="3">
    <location>
        <begin position="872"/>
        <end position="883"/>
    </location>
</feature>
<feature type="region of interest" description="Disordered" evidence="3">
    <location>
        <begin position="1126"/>
        <end position="1579"/>
    </location>
</feature>
<feature type="compositionally biased region" description="Basic and acidic residues" evidence="3">
    <location>
        <begin position="1153"/>
        <end position="1172"/>
    </location>
</feature>
<comment type="caution">
    <text evidence="4">The sequence shown here is derived from an EMBL/GenBank/DDBJ whole genome shotgun (WGS) entry which is preliminary data.</text>
</comment>
<proteinExistence type="inferred from homology"/>
<gene>
    <name evidence="4" type="primary">SIT4</name>
    <name evidence="4" type="ORF">H4219_004695</name>
</gene>
<sequence length="2021" mass="216775">MYWRFGIQQYLTIDRVLDKDDVTLEEVLNDSGLLNQMKSKNQKLLNFIVRPRILKRLIDYVSGDLFFESPRYGQLACEMLSLDSPMIMDALMDTYTPLELGEEEENDDDDEEKQPNDDEDDDEASKNDNPDDNDGDGDKKSGSRSKPSNKGESNIKRSSRGQRGSVDSMDSVDSNSSFNTAETSPSSDEEEYMEGSDDSKDKPLADKKSSTPDYTTSESSTKGIKVEANNIGKSSPMAIIDEPTSIQTNIETTMALAPVKESWEKRMPLFFRLWRLVYTEPDKINQIQATCFSRLMCVLMQMKQTQAIPFIKANPQVVTRLLAHINNSPMTDVLLKLVSMEEFEESQGIVDWLNGEGLIDSLVDMLDPSVDVDTHTSASQVLLDIISISQCTNPDQPTIGTNVLIDELKSARVVKKLVGYMLDPREKNGVSSLINGTYVFIELIRRNYNSDWDIDPFSGQPDSSSLSEFESHGFTVGNVSVANQFGDVMSGGQPQMSVDLSEMMQVLADNVHAFVALLSRPRTSIEPHDTPTGKQVPIGFERLRICELLAEILHCSNMRRLNQTKEEVELETARLKKLHEQNNGSGSGAGGDISEAEDKKDESKDNNVNNDSSKSGQEAKYSNATTSGSENNKPTDDEFGTQAAAAVTTSNKDTEMSTHQSTVKDNEKLSVSSLPVGQQLKYRLVETEALISCLQLFFDHPWNNFIHSVIYDMMHQTLNLQLSIKANYALVRSVFVDGQLTKKIIAANSANTEACKKPKGTRLGYMGHLNGITDEVVRLTELAGSELTQDILDFVKEKDWTEYIENVAKIAREEAQGSLGAERTTSDIAIGGDDGSGNDGEYSIGDGGSGSIIVSATGEEEDGDGNTANILQEEDYIEEDGGEDGTSGSTTGGDSNRGKREGIVAGLGVSRKVYRVGSANSEDSDDEDLNLVNTEDMRMIEREDGDEDEEEILGAPLHRHNSIMEDVDHMDDDDDEDDDDDDEDDFDDEQLFNATLGVRDDDIYRKNEDPSVHMLRFVTRQDHQFEQNNTKRGSDNDVSSSSGEGGNDSKMLIPPVDSEEGYEVDSAGKDHDGSKNNNSSSSNSHLQPVLYDDIDVDDGDATELGWMNDYMRARITERIQSSLSETQFSQVLPSHQPPPPPSYSVGYSSSFAHDQKSSKDKYSDDHNNHDDNENNNDQGNSRKDDSGGDNKESKSETKAIPGFIIGEISKDNSNDASSSDASSSYQHFSLSSSSSSATSSSHHGGGFVSIPERVEQLNLHRLNLDDGQRSSSPLQQYQYQYSQGSGSDSKGSSSYSSHHSSNSHLIPGDTSINTVKEIVPIDSDAIGDEDDSFDGLEEPINSNFQGDYDNDISNSRSNNGGEGYSQYEQQPQHYWQKQMQQQSLGIRPRSQSASIIEKATAATGGPVSSRPNQSEAQQASPVSSSAAAAAAGAAATTTTTTSSVGGGGPSSIITKNSWNLRRGNFSSGGRGSASIASSSNTATGSMSKGNNNSSSGNSSDQQQQQQPIRILDAMPIDSDSSDVDSASPDTLSPFSDDSPLVKTTSTGMPGNEGSNCSGEASSSQQCPPPHYAIDKHLSNSSMTTDISRSFGSSGNDDYYYQHKNSMTSSSPSSSSKPPPTMSAAATKRPRSRSQSAGVGISRSMVLAAAAAAASSGGISLIDPATDKFVGRLKNDNSHHNSAMSSGNGGAGGGKQLPKSSLYRMPSHSNGGGSSGLMSIRQHGGGANKSGNGGGSGCGPGMVGSSYRSVSAPGGSTATTPSVVASGIGLTNSGSNNNSNNSTKSTTSGNNSSNNPHHYNSRMAPQPTPTSSNLFMSAENIDKITKELASQKSPEADKELDYVAPQAFPNLNPDDDNDNDAAGNTTTSTTSTAACGGSDNKEQKQADISNENSAKPPPSTFPMAKLEEDDSSDKDLVIVEKGDGQDEDLVLVESSSTPPPESSTSATSSSGLLSRSSSSGSGRSKKSGGGGKSSNGRSKKKKGNKIVAGGSSSSGGRSKRNGGGGNRKSKSRRFASTTLFGK</sequence>
<feature type="compositionally biased region" description="Polar residues" evidence="3">
    <location>
        <begin position="1409"/>
        <end position="1418"/>
    </location>
</feature>
<dbReference type="GO" id="GO:0005829">
    <property type="term" value="C:cytosol"/>
    <property type="evidence" value="ECO:0007669"/>
    <property type="project" value="TreeGrafter"/>
</dbReference>
<dbReference type="EMBL" id="JANBPU010000187">
    <property type="protein sequence ID" value="KAJ1914633.1"/>
    <property type="molecule type" value="Genomic_DNA"/>
</dbReference>
<evidence type="ECO:0000313" key="4">
    <source>
        <dbReference type="EMBL" id="KAJ1914633.1"/>
    </source>
</evidence>
<feature type="compositionally biased region" description="Low complexity" evidence="3">
    <location>
        <begin position="1941"/>
        <end position="1961"/>
    </location>
</feature>
<dbReference type="Proteomes" id="UP001150538">
    <property type="component" value="Unassembled WGS sequence"/>
</dbReference>
<feature type="region of interest" description="Disordered" evidence="3">
    <location>
        <begin position="1842"/>
        <end position="2021"/>
    </location>
</feature>
<evidence type="ECO:0000256" key="2">
    <source>
        <dbReference type="ARBA" id="ARBA00023306"/>
    </source>
</evidence>
<feature type="region of interest" description="Disordered" evidence="3">
    <location>
        <begin position="941"/>
        <end position="1003"/>
    </location>
</feature>
<evidence type="ECO:0000256" key="3">
    <source>
        <dbReference type="SAM" id="MobiDB-lite"/>
    </source>
</evidence>
<feature type="compositionally biased region" description="Low complexity" evidence="3">
    <location>
        <begin position="606"/>
        <end position="615"/>
    </location>
</feature>
<feature type="compositionally biased region" description="Low complexity" evidence="3">
    <location>
        <begin position="165"/>
        <end position="177"/>
    </location>
</feature>
<feature type="compositionally biased region" description="Low complexity" evidence="3">
    <location>
        <begin position="1472"/>
        <end position="1506"/>
    </location>
</feature>
<dbReference type="PANTHER" id="PTHR12634">
    <property type="entry name" value="SIT4 YEAST -ASSOCIATING PROTEIN-RELATED"/>
    <property type="match status" value="1"/>
</dbReference>
<feature type="compositionally biased region" description="Low complexity" evidence="3">
    <location>
        <begin position="1605"/>
        <end position="1626"/>
    </location>
</feature>
<dbReference type="GO" id="GO:0019888">
    <property type="term" value="F:protein phosphatase regulator activity"/>
    <property type="evidence" value="ECO:0007669"/>
    <property type="project" value="TreeGrafter"/>
</dbReference>
<feature type="compositionally biased region" description="Low complexity" evidence="3">
    <location>
        <begin position="1765"/>
        <end position="1794"/>
    </location>
</feature>
<feature type="compositionally biased region" description="Basic and acidic residues" evidence="3">
    <location>
        <begin position="596"/>
        <end position="605"/>
    </location>
</feature>
<protein>
    <submittedName>
        <fullName evidence="4">Sporulation-induced protein</fullName>
    </submittedName>
</protein>
<feature type="compositionally biased region" description="Basic and acidic residues" evidence="3">
    <location>
        <begin position="1912"/>
        <end position="1923"/>
    </location>
</feature>
<feature type="compositionally biased region" description="Polar residues" evidence="3">
    <location>
        <begin position="1530"/>
        <end position="1565"/>
    </location>
</feature>
<feature type="region of interest" description="Disordered" evidence="3">
    <location>
        <begin position="1671"/>
        <end position="1813"/>
    </location>
</feature>
<feature type="compositionally biased region" description="Low complexity" evidence="3">
    <location>
        <begin position="1859"/>
        <end position="1877"/>
    </location>
</feature>
<feature type="compositionally biased region" description="Basic and acidic residues" evidence="3">
    <location>
        <begin position="197"/>
        <end position="210"/>
    </location>
</feature>
<feature type="compositionally biased region" description="Polar residues" evidence="3">
    <location>
        <begin position="211"/>
        <end position="222"/>
    </location>
</feature>
<feature type="compositionally biased region" description="Low complexity" evidence="3">
    <location>
        <begin position="1269"/>
        <end position="1304"/>
    </location>
</feature>
<feature type="compositionally biased region" description="Acidic residues" evidence="3">
    <location>
        <begin position="1325"/>
        <end position="1337"/>
    </location>
</feature>
<dbReference type="PANTHER" id="PTHR12634:SF8">
    <property type="entry name" value="FIERY MOUNTAIN, ISOFORM D"/>
    <property type="match status" value="1"/>
</dbReference>
<feature type="compositionally biased region" description="Basic and acidic residues" evidence="3">
    <location>
        <begin position="652"/>
        <end position="666"/>
    </location>
</feature>
<feature type="region of interest" description="Disordered" evidence="3">
    <location>
        <begin position="647"/>
        <end position="666"/>
    </location>
</feature>
<feature type="compositionally biased region" description="Acidic residues" evidence="3">
    <location>
        <begin position="187"/>
        <end position="196"/>
    </location>
</feature>
<feature type="compositionally biased region" description="Gly residues" evidence="3">
    <location>
        <begin position="1722"/>
        <end position="1741"/>
    </location>
</feature>
<accession>A0A9W8DME9</accession>
<comment type="similarity">
    <text evidence="1">Belongs to the SAPS family.</text>
</comment>
<feature type="compositionally biased region" description="Low complexity" evidence="3">
    <location>
        <begin position="1075"/>
        <end position="1084"/>
    </location>
</feature>
<feature type="compositionally biased region" description="Acidic residues" evidence="3">
    <location>
        <begin position="102"/>
        <end position="123"/>
    </location>
</feature>
<feature type="region of interest" description="Disordered" evidence="3">
    <location>
        <begin position="577"/>
        <end position="638"/>
    </location>
</feature>
<evidence type="ECO:0000313" key="5">
    <source>
        <dbReference type="Proteomes" id="UP001150538"/>
    </source>
</evidence>
<feature type="compositionally biased region" description="Polar residues" evidence="3">
    <location>
        <begin position="1340"/>
        <end position="1359"/>
    </location>
</feature>
<feature type="compositionally biased region" description="Low complexity" evidence="3">
    <location>
        <begin position="1419"/>
        <end position="1443"/>
    </location>
</feature>
<feature type="region of interest" description="Disordered" evidence="3">
    <location>
        <begin position="816"/>
        <end position="903"/>
    </location>
</feature>
<feature type="region of interest" description="Disordered" evidence="3">
    <location>
        <begin position="1601"/>
        <end position="1638"/>
    </location>
</feature>
<feature type="compositionally biased region" description="Polar residues" evidence="3">
    <location>
        <begin position="1366"/>
        <end position="1394"/>
    </location>
</feature>
<organism evidence="4 5">
    <name type="scientific">Mycoemilia scoparia</name>
    <dbReference type="NCBI Taxonomy" id="417184"/>
    <lineage>
        <taxon>Eukaryota</taxon>
        <taxon>Fungi</taxon>
        <taxon>Fungi incertae sedis</taxon>
        <taxon>Zoopagomycota</taxon>
        <taxon>Kickxellomycotina</taxon>
        <taxon>Kickxellomycetes</taxon>
        <taxon>Kickxellales</taxon>
        <taxon>Kickxellaceae</taxon>
        <taxon>Mycoemilia</taxon>
    </lineage>
</organism>
<keyword evidence="2" id="KW-0131">Cell cycle</keyword>
<name>A0A9W8DME9_9FUNG</name>
<feature type="compositionally biased region" description="Low complexity" evidence="3">
    <location>
        <begin position="1214"/>
        <end position="1241"/>
    </location>
</feature>
<feature type="compositionally biased region" description="Acidic residues" evidence="3">
    <location>
        <begin position="968"/>
        <end position="990"/>
    </location>
</feature>
<feature type="region of interest" description="Disordered" evidence="3">
    <location>
        <begin position="102"/>
        <end position="229"/>
    </location>
</feature>